<accession>A0A2T0LR87</accession>
<gene>
    <name evidence="1" type="ORF">B0I33_108145</name>
</gene>
<dbReference type="InterPro" id="IPR010451">
    <property type="entry name" value="Acetoacetate_decarboxylase"/>
</dbReference>
<proteinExistence type="predicted"/>
<dbReference type="RefSeq" id="WP_106180328.1">
    <property type="nucleotide sequence ID" value="NZ_PVNH01000008.1"/>
</dbReference>
<dbReference type="SUPFAM" id="SSF160104">
    <property type="entry name" value="Acetoacetate decarboxylase-like"/>
    <property type="match status" value="1"/>
</dbReference>
<organism evidence="1 2">
    <name type="scientific">Prauserella shujinwangii</name>
    <dbReference type="NCBI Taxonomy" id="1453103"/>
    <lineage>
        <taxon>Bacteria</taxon>
        <taxon>Bacillati</taxon>
        <taxon>Actinomycetota</taxon>
        <taxon>Actinomycetes</taxon>
        <taxon>Pseudonocardiales</taxon>
        <taxon>Pseudonocardiaceae</taxon>
        <taxon>Prauserella</taxon>
    </lineage>
</organism>
<keyword evidence="2" id="KW-1185">Reference proteome</keyword>
<protein>
    <submittedName>
        <fullName evidence="1">Acetoacetate decarboxylase</fullName>
    </submittedName>
</protein>
<dbReference type="InterPro" id="IPR023375">
    <property type="entry name" value="ADC_dom_sf"/>
</dbReference>
<comment type="caution">
    <text evidence="1">The sequence shown here is derived from an EMBL/GenBank/DDBJ whole genome shotgun (WGS) entry which is preliminary data.</text>
</comment>
<dbReference type="OrthoDB" id="834556at2"/>
<dbReference type="Pfam" id="PF06314">
    <property type="entry name" value="ADC"/>
    <property type="match status" value="1"/>
</dbReference>
<evidence type="ECO:0000313" key="1">
    <source>
        <dbReference type="EMBL" id="PRX45998.1"/>
    </source>
</evidence>
<evidence type="ECO:0000313" key="2">
    <source>
        <dbReference type="Proteomes" id="UP000238362"/>
    </source>
</evidence>
<dbReference type="GO" id="GO:0016829">
    <property type="term" value="F:lyase activity"/>
    <property type="evidence" value="ECO:0007669"/>
    <property type="project" value="InterPro"/>
</dbReference>
<sequence>MPEYPPEPWHLAGQAYLSVWTVPRADLPRVPAEVTPVTLGGRAIVWTAWIDYRPPGALAYHELLAAVVVRNGLRATATITEIWVDSEVSLAGGRALWAIPKDLATLEFRHGRGFAAAASTASGWIATAAFVPRGVPAPAPPAGFSIAQAAAEGVRTSAVRSAGRPQPATASWNVNADGPLGYLAGRRPLASGHLKDFRIRFGG</sequence>
<dbReference type="EMBL" id="PVNH01000008">
    <property type="protein sequence ID" value="PRX45998.1"/>
    <property type="molecule type" value="Genomic_DNA"/>
</dbReference>
<reference evidence="1 2" key="1">
    <citation type="submission" date="2018-03" db="EMBL/GenBank/DDBJ databases">
        <title>Genomic Encyclopedia of Type Strains, Phase III (KMG-III): the genomes of soil and plant-associated and newly described type strains.</title>
        <authorList>
            <person name="Whitman W."/>
        </authorList>
    </citation>
    <scope>NUCLEOTIDE SEQUENCE [LARGE SCALE GENOMIC DNA]</scope>
    <source>
        <strain evidence="1 2">CGMCC 4.7125</strain>
    </source>
</reference>
<dbReference type="Proteomes" id="UP000238362">
    <property type="component" value="Unassembled WGS sequence"/>
</dbReference>
<dbReference type="AlphaFoldDB" id="A0A2T0LR87"/>
<name>A0A2T0LR87_9PSEU</name>
<dbReference type="Gene3D" id="2.40.400.10">
    <property type="entry name" value="Acetoacetate decarboxylase-like"/>
    <property type="match status" value="1"/>
</dbReference>